<dbReference type="CDD" id="cd05374">
    <property type="entry name" value="17beta-HSD-like_SDR_c"/>
    <property type="match status" value="1"/>
</dbReference>
<evidence type="ECO:0000313" key="6">
    <source>
        <dbReference type="Proteomes" id="UP000660265"/>
    </source>
</evidence>
<comment type="similarity">
    <text evidence="1 3">Belongs to the short-chain dehydrogenases/reductases (SDR) family.</text>
</comment>
<dbReference type="SUPFAM" id="SSF51735">
    <property type="entry name" value="NAD(P)-binding Rossmann-fold domains"/>
    <property type="match status" value="1"/>
</dbReference>
<dbReference type="InterPro" id="IPR002347">
    <property type="entry name" value="SDR_fam"/>
</dbReference>
<name>A0ABQ2EVZ2_9ACTN</name>
<dbReference type="Proteomes" id="UP000660265">
    <property type="component" value="Unassembled WGS sequence"/>
</dbReference>
<dbReference type="Gene3D" id="3.40.50.720">
    <property type="entry name" value="NAD(P)-binding Rossmann-like Domain"/>
    <property type="match status" value="1"/>
</dbReference>
<evidence type="ECO:0000256" key="3">
    <source>
        <dbReference type="RuleBase" id="RU000363"/>
    </source>
</evidence>
<evidence type="ECO:0000313" key="5">
    <source>
        <dbReference type="EMBL" id="GGK27468.1"/>
    </source>
</evidence>
<evidence type="ECO:0000256" key="4">
    <source>
        <dbReference type="SAM" id="MobiDB-lite"/>
    </source>
</evidence>
<dbReference type="PRINTS" id="PR00081">
    <property type="entry name" value="GDHRDH"/>
</dbReference>
<keyword evidence="6" id="KW-1185">Reference proteome</keyword>
<evidence type="ECO:0000256" key="2">
    <source>
        <dbReference type="ARBA" id="ARBA00023002"/>
    </source>
</evidence>
<gene>
    <name evidence="5" type="ORF">GCM10011583_69360</name>
</gene>
<protein>
    <submittedName>
        <fullName evidence="5">Uncharacterized protein</fullName>
    </submittedName>
</protein>
<dbReference type="PRINTS" id="PR00080">
    <property type="entry name" value="SDRFAMILY"/>
</dbReference>
<proteinExistence type="inferred from homology"/>
<dbReference type="PANTHER" id="PTHR43976:SF16">
    <property type="entry name" value="SHORT-CHAIN DEHYDROGENASE_REDUCTASE FAMILY PROTEIN"/>
    <property type="match status" value="1"/>
</dbReference>
<feature type="region of interest" description="Disordered" evidence="4">
    <location>
        <begin position="330"/>
        <end position="353"/>
    </location>
</feature>
<dbReference type="InterPro" id="IPR051911">
    <property type="entry name" value="SDR_oxidoreductase"/>
</dbReference>
<evidence type="ECO:0000256" key="1">
    <source>
        <dbReference type="ARBA" id="ARBA00006484"/>
    </source>
</evidence>
<dbReference type="InterPro" id="IPR036291">
    <property type="entry name" value="NAD(P)-bd_dom_sf"/>
</dbReference>
<organism evidence="5 6">
    <name type="scientific">Streptomyces camponoticapitis</name>
    <dbReference type="NCBI Taxonomy" id="1616125"/>
    <lineage>
        <taxon>Bacteria</taxon>
        <taxon>Bacillati</taxon>
        <taxon>Actinomycetota</taxon>
        <taxon>Actinomycetes</taxon>
        <taxon>Kitasatosporales</taxon>
        <taxon>Streptomycetaceae</taxon>
        <taxon>Streptomyces</taxon>
    </lineage>
</organism>
<reference evidence="6" key="1">
    <citation type="journal article" date="2019" name="Int. J. Syst. Evol. Microbiol.">
        <title>The Global Catalogue of Microorganisms (GCM) 10K type strain sequencing project: providing services to taxonomists for standard genome sequencing and annotation.</title>
        <authorList>
            <consortium name="The Broad Institute Genomics Platform"/>
            <consortium name="The Broad Institute Genome Sequencing Center for Infectious Disease"/>
            <person name="Wu L."/>
            <person name="Ma J."/>
        </authorList>
    </citation>
    <scope>NUCLEOTIDE SEQUENCE [LARGE SCALE GENOMIC DNA]</scope>
    <source>
        <strain evidence="6">CGMCC 4.7275</strain>
    </source>
</reference>
<sequence length="382" mass="40103">MSDSRHKALDLDPTLVSSVELLANRAIGTGENMSVWFVTGASRGLGAEITREALDRGHSVIATARDVSAVLKTYPQKPDGLLAVNADVTEPEQLTAAVEAGLAEFGRIDIVANNAGYGLVGAIEETSDKAARDLFDVNVFGVLNTLRATLPTLRAQRSGHVLNIGSVGGFATAPAAGLYGASKFALEGISEALYGELAPLGVRVTIIEPGGFRTDFLNSSSIQVEPAAIVDYVAGAGPVREALARNDGRQPGDPVKGAKAIVDVTEVAEPPLRLQLGADAVERDATRCSSSVALGEVCWSRRRWMSYDRFWVNNPGSVAGSDTRAAFARRPTGASSCTATDPPLETSRVGIPNWPGAVTMTPCRVAPGPSGRRGPLMRARSR</sequence>
<dbReference type="Pfam" id="PF00106">
    <property type="entry name" value="adh_short"/>
    <property type="match status" value="1"/>
</dbReference>
<comment type="caution">
    <text evidence="5">The sequence shown here is derived from an EMBL/GenBank/DDBJ whole genome shotgun (WGS) entry which is preliminary data.</text>
</comment>
<accession>A0ABQ2EVZ2</accession>
<keyword evidence="2" id="KW-0560">Oxidoreductase</keyword>
<dbReference type="EMBL" id="BMMV01000035">
    <property type="protein sequence ID" value="GGK27468.1"/>
    <property type="molecule type" value="Genomic_DNA"/>
</dbReference>
<dbReference type="PANTHER" id="PTHR43976">
    <property type="entry name" value="SHORT CHAIN DEHYDROGENASE"/>
    <property type="match status" value="1"/>
</dbReference>